<proteinExistence type="predicted"/>
<evidence type="ECO:0000313" key="2">
    <source>
        <dbReference type="Proteomes" id="UP000192328"/>
    </source>
</evidence>
<keyword evidence="2" id="KW-1185">Reference proteome</keyword>
<accession>A0AC61PJN4</accession>
<comment type="caution">
    <text evidence="1">The sequence shown here is derived from an EMBL/GenBank/DDBJ whole genome shotgun (WGS) entry which is preliminary data.</text>
</comment>
<gene>
    <name evidence="1" type="ORF">SAMN06297397_1012</name>
</gene>
<dbReference type="EMBL" id="FWXZ01000002">
    <property type="protein sequence ID" value="SMC48676.1"/>
    <property type="molecule type" value="Genomic_DNA"/>
</dbReference>
<protein>
    <submittedName>
        <fullName evidence="1">Thioredoxin</fullName>
    </submittedName>
</protein>
<reference evidence="1" key="1">
    <citation type="submission" date="2017-04" db="EMBL/GenBank/DDBJ databases">
        <authorList>
            <person name="Varghese N."/>
            <person name="Submissions S."/>
        </authorList>
    </citation>
    <scope>NUCLEOTIDE SEQUENCE</scope>
    <source>
        <strain evidence="1">WTE2008</strain>
    </source>
</reference>
<sequence length="104" mass="11580">MVKKVNTQEFQNEAMKAPVAVVDFSATWCGPCRLLAPILEDVSEKYEGKVAFFAVDVDESPELAMQYRVNSVPCLVLLKDGVFADQSVGFRPEPQLTAWIDNNL</sequence>
<name>A0AC61PJN4_9FIRM</name>
<dbReference type="Proteomes" id="UP000192328">
    <property type="component" value="Unassembled WGS sequence"/>
</dbReference>
<organism evidence="1 2">
    <name type="scientific">Aristaeella lactis</name>
    <dbReference type="NCBI Taxonomy" id="3046383"/>
    <lineage>
        <taxon>Bacteria</taxon>
        <taxon>Bacillati</taxon>
        <taxon>Bacillota</taxon>
        <taxon>Clostridia</taxon>
        <taxon>Eubacteriales</taxon>
        <taxon>Aristaeellaceae</taxon>
        <taxon>Aristaeella</taxon>
    </lineage>
</organism>
<evidence type="ECO:0000313" key="1">
    <source>
        <dbReference type="EMBL" id="SMC48676.1"/>
    </source>
</evidence>